<feature type="compositionally biased region" description="Polar residues" evidence="1">
    <location>
        <begin position="481"/>
        <end position="538"/>
    </location>
</feature>
<evidence type="ECO:0000313" key="4">
    <source>
        <dbReference type="EMBL" id="CAF4033788.1"/>
    </source>
</evidence>
<feature type="compositionally biased region" description="Low complexity" evidence="1">
    <location>
        <begin position="259"/>
        <end position="268"/>
    </location>
</feature>
<dbReference type="Pfam" id="PF19259">
    <property type="entry name" value="Ty3_capsid"/>
    <property type="match status" value="1"/>
</dbReference>
<feature type="domain" description="Ty3 transposon capsid-like protein" evidence="2">
    <location>
        <begin position="296"/>
        <end position="458"/>
    </location>
</feature>
<organism evidence="3 5">
    <name type="scientific">Rotaria magnacalcarata</name>
    <dbReference type="NCBI Taxonomy" id="392030"/>
    <lineage>
        <taxon>Eukaryota</taxon>
        <taxon>Metazoa</taxon>
        <taxon>Spiralia</taxon>
        <taxon>Gnathifera</taxon>
        <taxon>Rotifera</taxon>
        <taxon>Eurotatoria</taxon>
        <taxon>Bdelloidea</taxon>
        <taxon>Philodinida</taxon>
        <taxon>Philodinidae</taxon>
        <taxon>Rotaria</taxon>
    </lineage>
</organism>
<gene>
    <name evidence="4" type="ORF">UXM345_LOCUS18169</name>
    <name evidence="3" type="ORF">XDN619_LOCUS24574</name>
</gene>
<dbReference type="Proteomes" id="UP000663887">
    <property type="component" value="Unassembled WGS sequence"/>
</dbReference>
<feature type="region of interest" description="Disordered" evidence="1">
    <location>
        <begin position="257"/>
        <end position="277"/>
    </location>
</feature>
<evidence type="ECO:0000256" key="1">
    <source>
        <dbReference type="SAM" id="MobiDB-lite"/>
    </source>
</evidence>
<feature type="region of interest" description="Disordered" evidence="1">
    <location>
        <begin position="466"/>
        <end position="577"/>
    </location>
</feature>
<reference evidence="3" key="1">
    <citation type="submission" date="2021-02" db="EMBL/GenBank/DDBJ databases">
        <authorList>
            <person name="Nowell W R."/>
        </authorList>
    </citation>
    <scope>NUCLEOTIDE SEQUENCE</scope>
</reference>
<name>A0A816W064_9BILA</name>
<dbReference type="Proteomes" id="UP000663842">
    <property type="component" value="Unassembled WGS sequence"/>
</dbReference>
<feature type="compositionally biased region" description="Low complexity" evidence="1">
    <location>
        <begin position="466"/>
        <end position="480"/>
    </location>
</feature>
<comment type="caution">
    <text evidence="3">The sequence shown here is derived from an EMBL/GenBank/DDBJ whole genome shotgun (WGS) entry which is preliminary data.</text>
</comment>
<protein>
    <recommendedName>
        <fullName evidence="2">Ty3 transposon capsid-like protein domain-containing protein</fullName>
    </recommendedName>
</protein>
<dbReference type="EMBL" id="CAJNRG010011173">
    <property type="protein sequence ID" value="CAF2130061.1"/>
    <property type="molecule type" value="Genomic_DNA"/>
</dbReference>
<dbReference type="InterPro" id="IPR045358">
    <property type="entry name" value="Ty3_capsid"/>
</dbReference>
<evidence type="ECO:0000313" key="3">
    <source>
        <dbReference type="EMBL" id="CAF2130061.1"/>
    </source>
</evidence>
<dbReference type="PANTHER" id="PTHR33194">
    <property type="entry name" value="ZINC KNUCKLE DOMAINCONTAINING PROTEIN"/>
    <property type="match status" value="1"/>
</dbReference>
<evidence type="ECO:0000313" key="5">
    <source>
        <dbReference type="Proteomes" id="UP000663887"/>
    </source>
</evidence>
<proteinExistence type="predicted"/>
<dbReference type="AlphaFoldDB" id="A0A816W064"/>
<dbReference type="PANTHER" id="PTHR33194:SF4">
    <property type="entry name" value="CCHC-TYPE DOMAIN-CONTAINING PROTEIN"/>
    <property type="match status" value="1"/>
</dbReference>
<evidence type="ECO:0000259" key="2">
    <source>
        <dbReference type="Pfam" id="PF19259"/>
    </source>
</evidence>
<sequence length="621" mass="69717">MKKSESLGSLNLPTSSDHLILTSTLNPAPKLSSFSKLTRRMDIIPTPNRPDKLLVSTKTQSCSKGGSSLMNTVVATEKNAALDDDHILSDNRQGTSVIPSLVHNQSHQKDHTSDEEGDDNLFDTFVCENFIPFSGSEPIDQWLDETDALFHRFKISRKLRFQAIPLLVQGDMKRKYIKNRHTIKSFDDFYEFLLIHFDSSTLTVSTSKASQANHKVEFAKDSVYISNMSANSQLNVANTTGTTQLLQSSVSSDSKLATEDITTTSGDTSDSKLSGNTSTINHLPSDPVITDLRTAIVTDFIRNPKIFRGNKDDVTKCLEDIDHLMHIAQVPDTNRLDLISYSLRGDASQWFRNNKSVLTSWDKFVQEIKKAFTSSFSEELAFKTLESYTQGGNQSVRNFFNEALKLCKKADPNMSESTKLKNLLNKVKPSMQLEIRKKKPKTTAEFLEHTKEIEELLQLSNISTDTTISSTSKPKTFFKNDNTSSTTYGQYSNRTNSTYRSTPQTSFRATQGSSNYTSDRNYASKQDRTPASNSNYYYQSPHHFASTNKYNDNTASHKSKTMQQRKSFPKHDNKATPRSVNAIFTSTLPSNNDDNLDTLSTVVCHLCNYMGHDASSCLNFQ</sequence>
<feature type="compositionally biased region" description="Polar residues" evidence="1">
    <location>
        <begin position="545"/>
        <end position="566"/>
    </location>
</feature>
<dbReference type="EMBL" id="CAJOBF010002430">
    <property type="protein sequence ID" value="CAF4033788.1"/>
    <property type="molecule type" value="Genomic_DNA"/>
</dbReference>
<accession>A0A816W064</accession>